<feature type="repeat" description="RCC1" evidence="2">
    <location>
        <begin position="147"/>
        <end position="198"/>
    </location>
</feature>
<keyword evidence="1" id="KW-0677">Repeat</keyword>
<name>A0A7R9FGK9_9NEOP</name>
<organism evidence="3">
    <name type="scientific">Timema tahoe</name>
    <dbReference type="NCBI Taxonomy" id="61484"/>
    <lineage>
        <taxon>Eukaryota</taxon>
        <taxon>Metazoa</taxon>
        <taxon>Ecdysozoa</taxon>
        <taxon>Arthropoda</taxon>
        <taxon>Hexapoda</taxon>
        <taxon>Insecta</taxon>
        <taxon>Pterygota</taxon>
        <taxon>Neoptera</taxon>
        <taxon>Polyneoptera</taxon>
        <taxon>Phasmatodea</taxon>
        <taxon>Timematodea</taxon>
        <taxon>Timematoidea</taxon>
        <taxon>Timematidae</taxon>
        <taxon>Timema</taxon>
    </lineage>
</organism>
<evidence type="ECO:0000256" key="1">
    <source>
        <dbReference type="ARBA" id="ARBA00022737"/>
    </source>
</evidence>
<feature type="repeat" description="RCC1" evidence="2">
    <location>
        <begin position="199"/>
        <end position="250"/>
    </location>
</feature>
<feature type="repeat" description="RCC1" evidence="2">
    <location>
        <begin position="437"/>
        <end position="488"/>
    </location>
</feature>
<reference evidence="3" key="1">
    <citation type="submission" date="2020-11" db="EMBL/GenBank/DDBJ databases">
        <authorList>
            <person name="Tran Van P."/>
        </authorList>
    </citation>
    <scope>NUCLEOTIDE SEQUENCE</scope>
</reference>
<feature type="repeat" description="RCC1" evidence="2">
    <location>
        <begin position="359"/>
        <end position="436"/>
    </location>
</feature>
<accession>A0A7R9FGK9</accession>
<dbReference type="InterPro" id="IPR051625">
    <property type="entry name" value="Signaling_Regulatory_Domain"/>
</dbReference>
<dbReference type="InterPro" id="IPR009091">
    <property type="entry name" value="RCC1/BLIP-II"/>
</dbReference>
<dbReference type="EMBL" id="OE000288">
    <property type="protein sequence ID" value="CAD7453260.1"/>
    <property type="molecule type" value="Genomic_DNA"/>
</dbReference>
<dbReference type="PROSITE" id="PS50012">
    <property type="entry name" value="RCC1_3"/>
    <property type="match status" value="5"/>
</dbReference>
<dbReference type="Pfam" id="PF00415">
    <property type="entry name" value="RCC1"/>
    <property type="match status" value="4"/>
</dbReference>
<dbReference type="PANTHER" id="PTHR22872:SF2">
    <property type="entry name" value="INHIBITOR OF BRUTON TYROSINE KINASE"/>
    <property type="match status" value="1"/>
</dbReference>
<dbReference type="InterPro" id="IPR000408">
    <property type="entry name" value="Reg_chr_condens"/>
</dbReference>
<feature type="repeat" description="RCC1" evidence="2">
    <location>
        <begin position="253"/>
        <end position="358"/>
    </location>
</feature>
<evidence type="ECO:0000313" key="3">
    <source>
        <dbReference type="EMBL" id="CAD7453260.1"/>
    </source>
</evidence>
<dbReference type="Gene3D" id="2.130.10.30">
    <property type="entry name" value="Regulator of chromosome condensation 1/beta-lactamase-inhibitor protein II"/>
    <property type="match status" value="1"/>
</dbReference>
<dbReference type="SUPFAM" id="SSF50985">
    <property type="entry name" value="RCC1/BLIP-II"/>
    <property type="match status" value="2"/>
</dbReference>
<protein>
    <submittedName>
        <fullName evidence="3">Uncharacterized protein</fullName>
    </submittedName>
</protein>
<sequence length="630" mass="67104">MSPTDCFLRYLHLPEDDSVSVDLKQAAVALVSHLDRLAAPYLPPPSFSKTLGQCQEVLAWGWLAWSSATDAGMGPHSCEAIGELEIARVASAERCVHILTTSGKIYIVYYSSETQCPQLVEGLAGKEVVDIASHPDGKHYLALTGDGEVYTWGSGDGGRLGHGDNNSREEPTLVQALAGKHVVRVACGSTYSAAITVSGELYTWGRGNYGRLGHGSSDDYTTPTVVAALRGHRVVDVACGSGDAQTLVVTDAGLVFSWGDGDYGKLGAGCEVVSCVSHSLLMSSGRMKPRSGELGVPGKICFSPHASRRLYRVTLPPIIAGRGGSDGTKAPKLVDSLQEVDVVKVFCGAQFSLALTRAGHVYSWGKGDTHRLGHGTEEHVRFPKLVEALQGELTLICPRPSPHPHRRNYYPACVCAGKHVVSLGVGSVHVLALTEEGEVYGWGRNDYAQLMEPPTSSVARPTLLPALKGKVIIGIACGPTQSFAWSSSKNWTISLRVPFVVDVREETLRMLDQLLGQCEAVIGGDWPPPQDKECMAVACLNLLRLQVGVGPLLGLVIKLLKGGGQGGLRCLLAVSYEVHPHQQRRWGNHNVVNSGPAEIRTLTSMSPAFQSIGEPDALDSMTAGPSALGD</sequence>
<dbReference type="PRINTS" id="PR00633">
    <property type="entry name" value="RCCNDNSATION"/>
</dbReference>
<dbReference type="PANTHER" id="PTHR22872">
    <property type="entry name" value="BTK-BINDING PROTEIN-RELATED"/>
    <property type="match status" value="1"/>
</dbReference>
<gene>
    <name evidence="3" type="ORF">TTEB3V08_LOCUS1408</name>
</gene>
<dbReference type="AlphaFoldDB" id="A0A7R9FGK9"/>
<proteinExistence type="predicted"/>
<evidence type="ECO:0000256" key="2">
    <source>
        <dbReference type="PROSITE-ProRule" id="PRU00235"/>
    </source>
</evidence>